<dbReference type="SUPFAM" id="SSF52540">
    <property type="entry name" value="P-loop containing nucleoside triphosphate hydrolases"/>
    <property type="match status" value="1"/>
</dbReference>
<dbReference type="InterPro" id="IPR008995">
    <property type="entry name" value="Mo/tungstate-bd_C_term_dom"/>
</dbReference>
<dbReference type="AlphaFoldDB" id="A0A448PCX2"/>
<proteinExistence type="predicted"/>
<dbReference type="OrthoDB" id="9802264at2"/>
<dbReference type="PANTHER" id="PTHR42781:SF4">
    <property type="entry name" value="SPERMIDINE_PUTRESCINE IMPORT ATP-BINDING PROTEIN POTA"/>
    <property type="match status" value="1"/>
</dbReference>
<dbReference type="EMBL" id="LR134476">
    <property type="protein sequence ID" value="VEI12790.1"/>
    <property type="molecule type" value="Genomic_DNA"/>
</dbReference>
<dbReference type="GO" id="GO:0005524">
    <property type="term" value="F:ATP binding"/>
    <property type="evidence" value="ECO:0007669"/>
    <property type="project" value="UniProtKB-KW"/>
</dbReference>
<keyword evidence="3 5" id="KW-0067">ATP-binding</keyword>
<dbReference type="SMART" id="SM00382">
    <property type="entry name" value="AAA"/>
    <property type="match status" value="1"/>
</dbReference>
<dbReference type="InterPro" id="IPR027417">
    <property type="entry name" value="P-loop_NTPase"/>
</dbReference>
<evidence type="ECO:0000313" key="5">
    <source>
        <dbReference type="EMBL" id="VEI12790.1"/>
    </source>
</evidence>
<dbReference type="RefSeq" id="WP_126415966.1">
    <property type="nucleotide sequence ID" value="NZ_LR134476.1"/>
</dbReference>
<keyword evidence="5" id="KW-0378">Hydrolase</keyword>
<reference evidence="5 6" key="1">
    <citation type="submission" date="2018-12" db="EMBL/GenBank/DDBJ databases">
        <authorList>
            <consortium name="Pathogen Informatics"/>
        </authorList>
    </citation>
    <scope>NUCLEOTIDE SEQUENCE [LARGE SCALE GENOMIC DNA]</scope>
    <source>
        <strain evidence="5 6">NCTC13354</strain>
    </source>
</reference>
<dbReference type="GO" id="GO:0016887">
    <property type="term" value="F:ATP hydrolysis activity"/>
    <property type="evidence" value="ECO:0007669"/>
    <property type="project" value="InterPro"/>
</dbReference>
<name>A0A448PCX2_9ACTO</name>
<dbReference type="InterPro" id="IPR003439">
    <property type="entry name" value="ABC_transporter-like_ATP-bd"/>
</dbReference>
<keyword evidence="6" id="KW-1185">Reference proteome</keyword>
<dbReference type="PROSITE" id="PS50893">
    <property type="entry name" value="ABC_TRANSPORTER_2"/>
    <property type="match status" value="1"/>
</dbReference>
<evidence type="ECO:0000256" key="2">
    <source>
        <dbReference type="ARBA" id="ARBA00022741"/>
    </source>
</evidence>
<dbReference type="EC" id="3.6.3.30" evidence="5"/>
<dbReference type="KEGG" id="tbw:NCTC13354_00484"/>
<dbReference type="Pfam" id="PF00005">
    <property type="entry name" value="ABC_tran"/>
    <property type="match status" value="1"/>
</dbReference>
<keyword evidence="1" id="KW-0813">Transport</keyword>
<evidence type="ECO:0000259" key="4">
    <source>
        <dbReference type="PROSITE" id="PS50893"/>
    </source>
</evidence>
<sequence>MPTGLSISDLRVPGRFAGSLHVSAGQVLAVVGASGSGKTTLVEAIAGLIPARGSISWNGHDISHLPPQERPTGLVSQTPVVFPAMTVAANVGFGLDDADMADHVRTARIDIALADMRITGLAARSANTLSGGQAQRTALARTLARRPQILLLDEPLAHVDSHLRPDLQEVLVGYTREHAAATIYVTHDVDEAFHVGDKIAILYRGRLLQVATPAQLYRQPSSRHVAHMLGITNIFSCYVRDSDGSGRVSVLVGEHNIHARGSAQRGQALVSFAPEAVRISPRGQIPGHVLHARFVRSHMWYNVETDVGTVHVQTDTSCELPAGSEVRLDITDAWIIPDDVVAPANSRRDDPDGPRG</sequence>
<evidence type="ECO:0000313" key="6">
    <source>
        <dbReference type="Proteomes" id="UP000269542"/>
    </source>
</evidence>
<dbReference type="InterPro" id="IPR003593">
    <property type="entry name" value="AAA+_ATPase"/>
</dbReference>
<accession>A0A448PCX2</accession>
<evidence type="ECO:0000256" key="1">
    <source>
        <dbReference type="ARBA" id="ARBA00022448"/>
    </source>
</evidence>
<dbReference type="PANTHER" id="PTHR42781">
    <property type="entry name" value="SPERMIDINE/PUTRESCINE IMPORT ATP-BINDING PROTEIN POTA"/>
    <property type="match status" value="1"/>
</dbReference>
<dbReference type="InterPro" id="IPR050093">
    <property type="entry name" value="ABC_SmlMolc_Importer"/>
</dbReference>
<dbReference type="Gene3D" id="3.40.50.300">
    <property type="entry name" value="P-loop containing nucleotide triphosphate hydrolases"/>
    <property type="match status" value="1"/>
</dbReference>
<feature type="domain" description="ABC transporter" evidence="4">
    <location>
        <begin position="5"/>
        <end position="229"/>
    </location>
</feature>
<dbReference type="SUPFAM" id="SSF50331">
    <property type="entry name" value="MOP-like"/>
    <property type="match status" value="1"/>
</dbReference>
<organism evidence="5 6">
    <name type="scientific">Trueperella bialowiezensis</name>
    <dbReference type="NCBI Taxonomy" id="312285"/>
    <lineage>
        <taxon>Bacteria</taxon>
        <taxon>Bacillati</taxon>
        <taxon>Actinomycetota</taxon>
        <taxon>Actinomycetes</taxon>
        <taxon>Actinomycetales</taxon>
        <taxon>Actinomycetaceae</taxon>
        <taxon>Trueperella</taxon>
    </lineage>
</organism>
<gene>
    <name evidence="5" type="primary">fbpC</name>
    <name evidence="5" type="ORF">NCTC13354_00484</name>
</gene>
<keyword evidence="2" id="KW-0547">Nucleotide-binding</keyword>
<evidence type="ECO:0000256" key="3">
    <source>
        <dbReference type="ARBA" id="ARBA00022840"/>
    </source>
</evidence>
<dbReference type="Proteomes" id="UP000269542">
    <property type="component" value="Chromosome"/>
</dbReference>
<protein>
    <submittedName>
        <fullName evidence="5">Fe(3+) ions import ATP-binding protein FbpC</fullName>
        <ecNumber evidence="5">3.6.3.30</ecNumber>
    </submittedName>
</protein>